<sequence>MQRVQRVAQQRWQDELKFKLSDRSVGSKSWWTALKEQQGFAPDDHIPPLNKADGSVATRTWKFYQDADSNSSRKLFFFSLVHLPVILMLMIISKKHYGRNKKTETAAGVSEEAGTKRLIPLTSSS</sequence>
<accession>A0A8J4YEX0</accession>
<comment type="caution">
    <text evidence="2">The sequence shown here is derived from an EMBL/GenBank/DDBJ whole genome shotgun (WGS) entry which is preliminary data.</text>
</comment>
<evidence type="ECO:0000313" key="3">
    <source>
        <dbReference type="Proteomes" id="UP000770661"/>
    </source>
</evidence>
<dbReference type="EMBL" id="JACEEZ010005015">
    <property type="protein sequence ID" value="KAG0725962.1"/>
    <property type="molecule type" value="Genomic_DNA"/>
</dbReference>
<evidence type="ECO:0000313" key="2">
    <source>
        <dbReference type="EMBL" id="KAG0725962.1"/>
    </source>
</evidence>
<feature type="transmembrane region" description="Helical" evidence="1">
    <location>
        <begin position="75"/>
        <end position="92"/>
    </location>
</feature>
<protein>
    <submittedName>
        <fullName evidence="2">Uncharacterized protein</fullName>
    </submittedName>
</protein>
<keyword evidence="3" id="KW-1185">Reference proteome</keyword>
<evidence type="ECO:0000256" key="1">
    <source>
        <dbReference type="SAM" id="Phobius"/>
    </source>
</evidence>
<keyword evidence="1" id="KW-0812">Transmembrane</keyword>
<name>A0A8J4YEX0_CHIOP</name>
<dbReference type="Proteomes" id="UP000770661">
    <property type="component" value="Unassembled WGS sequence"/>
</dbReference>
<proteinExistence type="predicted"/>
<organism evidence="2 3">
    <name type="scientific">Chionoecetes opilio</name>
    <name type="common">Atlantic snow crab</name>
    <name type="synonym">Cancer opilio</name>
    <dbReference type="NCBI Taxonomy" id="41210"/>
    <lineage>
        <taxon>Eukaryota</taxon>
        <taxon>Metazoa</taxon>
        <taxon>Ecdysozoa</taxon>
        <taxon>Arthropoda</taxon>
        <taxon>Crustacea</taxon>
        <taxon>Multicrustacea</taxon>
        <taxon>Malacostraca</taxon>
        <taxon>Eumalacostraca</taxon>
        <taxon>Eucarida</taxon>
        <taxon>Decapoda</taxon>
        <taxon>Pleocyemata</taxon>
        <taxon>Brachyura</taxon>
        <taxon>Eubrachyura</taxon>
        <taxon>Majoidea</taxon>
        <taxon>Majidae</taxon>
        <taxon>Chionoecetes</taxon>
    </lineage>
</organism>
<dbReference type="OrthoDB" id="5211at2759"/>
<gene>
    <name evidence="2" type="ORF">GWK47_004493</name>
</gene>
<dbReference type="AlphaFoldDB" id="A0A8J4YEX0"/>
<keyword evidence="1" id="KW-0472">Membrane</keyword>
<reference evidence="2" key="1">
    <citation type="submission" date="2020-07" db="EMBL/GenBank/DDBJ databases">
        <title>The High-quality genome of the commercially important snow crab, Chionoecetes opilio.</title>
        <authorList>
            <person name="Jeong J.-H."/>
            <person name="Ryu S."/>
        </authorList>
    </citation>
    <scope>NUCLEOTIDE SEQUENCE</scope>
    <source>
        <strain evidence="2">MADBK_172401_WGS</strain>
        <tissue evidence="2">Digestive gland</tissue>
    </source>
</reference>
<keyword evidence="1" id="KW-1133">Transmembrane helix</keyword>